<dbReference type="PANTHER" id="PTHR10742">
    <property type="entry name" value="FLAVIN MONOAMINE OXIDASE"/>
    <property type="match status" value="1"/>
</dbReference>
<dbReference type="Proteomes" id="UP000287033">
    <property type="component" value="Unassembled WGS sequence"/>
</dbReference>
<keyword evidence="6" id="KW-0274">FAD</keyword>
<comment type="similarity">
    <text evidence="3">Belongs to the flavin monoamine oxidase family.</text>
</comment>
<dbReference type="InterPro" id="IPR050281">
    <property type="entry name" value="Flavin_monoamine_oxidase"/>
</dbReference>
<dbReference type="OMA" id="GTHSMDE"/>
<dbReference type="AlphaFoldDB" id="A0A401SDU3"/>
<evidence type="ECO:0000256" key="6">
    <source>
        <dbReference type="ARBA" id="ARBA00022827"/>
    </source>
</evidence>
<feature type="domain" description="Amine oxidase" evidence="8">
    <location>
        <begin position="17"/>
        <end position="453"/>
    </location>
</feature>
<dbReference type="Pfam" id="PF01593">
    <property type="entry name" value="Amino_oxidase"/>
    <property type="match status" value="1"/>
</dbReference>
<dbReference type="STRING" id="137246.A0A401SDU3"/>
<dbReference type="OrthoDB" id="2019015at2759"/>
<evidence type="ECO:0000256" key="1">
    <source>
        <dbReference type="ARBA" id="ARBA00001974"/>
    </source>
</evidence>
<dbReference type="SUPFAM" id="SSF54373">
    <property type="entry name" value="FAD-linked reductases, C-terminal domain"/>
    <property type="match status" value="1"/>
</dbReference>
<evidence type="ECO:0000313" key="10">
    <source>
        <dbReference type="Proteomes" id="UP000287033"/>
    </source>
</evidence>
<organism evidence="9 10">
    <name type="scientific">Chiloscyllium punctatum</name>
    <name type="common">Brownbanded bambooshark</name>
    <name type="synonym">Hemiscyllium punctatum</name>
    <dbReference type="NCBI Taxonomy" id="137246"/>
    <lineage>
        <taxon>Eukaryota</taxon>
        <taxon>Metazoa</taxon>
        <taxon>Chordata</taxon>
        <taxon>Craniata</taxon>
        <taxon>Vertebrata</taxon>
        <taxon>Chondrichthyes</taxon>
        <taxon>Elasmobranchii</taxon>
        <taxon>Galeomorphii</taxon>
        <taxon>Galeoidea</taxon>
        <taxon>Orectolobiformes</taxon>
        <taxon>Hemiscylliidae</taxon>
        <taxon>Chiloscyllium</taxon>
    </lineage>
</organism>
<keyword evidence="4" id="KW-0963">Cytoplasm</keyword>
<evidence type="ECO:0000256" key="3">
    <source>
        <dbReference type="ARBA" id="ARBA00005995"/>
    </source>
</evidence>
<comment type="subcellular location">
    <subcellularLocation>
        <location evidence="2">Cytoplasm</location>
    </subcellularLocation>
</comment>
<evidence type="ECO:0000256" key="5">
    <source>
        <dbReference type="ARBA" id="ARBA00022630"/>
    </source>
</evidence>
<dbReference type="Gene3D" id="3.50.50.60">
    <property type="entry name" value="FAD/NAD(P)-binding domain"/>
    <property type="match status" value="1"/>
</dbReference>
<accession>A0A401SDU3</accession>
<dbReference type="Gene3D" id="3.90.660.10">
    <property type="match status" value="1"/>
</dbReference>
<proteinExistence type="inferred from homology"/>
<comment type="cofactor">
    <cofactor evidence="1">
        <name>FAD</name>
        <dbReference type="ChEBI" id="CHEBI:57692"/>
    </cofactor>
</comment>
<dbReference type="GO" id="GO:0005737">
    <property type="term" value="C:cytoplasm"/>
    <property type="evidence" value="ECO:0007669"/>
    <property type="project" value="UniProtKB-SubCell"/>
</dbReference>
<keyword evidence="10" id="KW-1185">Reference proteome</keyword>
<name>A0A401SDU3_CHIPU</name>
<dbReference type="InterPro" id="IPR002937">
    <property type="entry name" value="Amino_oxidase"/>
</dbReference>
<evidence type="ECO:0000256" key="7">
    <source>
        <dbReference type="ARBA" id="ARBA00023002"/>
    </source>
</evidence>
<keyword evidence="7" id="KW-0560">Oxidoreductase</keyword>
<protein>
    <recommendedName>
        <fullName evidence="8">Amine oxidase domain-containing protein</fullName>
    </recommendedName>
</protein>
<reference evidence="9 10" key="1">
    <citation type="journal article" date="2018" name="Nat. Ecol. Evol.">
        <title>Shark genomes provide insights into elasmobranch evolution and the origin of vertebrates.</title>
        <authorList>
            <person name="Hara Y"/>
            <person name="Yamaguchi K"/>
            <person name="Onimaru K"/>
            <person name="Kadota M"/>
            <person name="Koyanagi M"/>
            <person name="Keeley SD"/>
            <person name="Tatsumi K"/>
            <person name="Tanaka K"/>
            <person name="Motone F"/>
            <person name="Kageyama Y"/>
            <person name="Nozu R"/>
            <person name="Adachi N"/>
            <person name="Nishimura O"/>
            <person name="Nakagawa R"/>
            <person name="Tanegashima C"/>
            <person name="Kiyatake I"/>
            <person name="Matsumoto R"/>
            <person name="Murakumo K"/>
            <person name="Nishida K"/>
            <person name="Terakita A"/>
            <person name="Kuratani S"/>
            <person name="Sato K"/>
            <person name="Hyodo S Kuraku.S."/>
        </authorList>
    </citation>
    <scope>NUCLEOTIDE SEQUENCE [LARGE SCALE GENOMIC DNA]</scope>
</reference>
<evidence type="ECO:0000313" key="9">
    <source>
        <dbReference type="EMBL" id="GCC28565.1"/>
    </source>
</evidence>
<dbReference type="PANTHER" id="PTHR10742:SF405">
    <property type="entry name" value="PEROXISOMAL N(1)-ACETYL-SPERMINE_SPERMIDINE OXIDASE"/>
    <property type="match status" value="1"/>
</dbReference>
<dbReference type="GO" id="GO:0046592">
    <property type="term" value="F:polyamine oxidase activity"/>
    <property type="evidence" value="ECO:0007669"/>
    <property type="project" value="TreeGrafter"/>
</dbReference>
<evidence type="ECO:0000256" key="4">
    <source>
        <dbReference type="ARBA" id="ARBA00022490"/>
    </source>
</evidence>
<evidence type="ECO:0000259" key="8">
    <source>
        <dbReference type="Pfam" id="PF01593"/>
    </source>
</evidence>
<evidence type="ECO:0000256" key="2">
    <source>
        <dbReference type="ARBA" id="ARBA00004496"/>
    </source>
</evidence>
<gene>
    <name evidence="9" type="ORF">chiPu_0006996</name>
</gene>
<dbReference type="InterPro" id="IPR036188">
    <property type="entry name" value="FAD/NAD-bd_sf"/>
</dbReference>
<keyword evidence="5" id="KW-0285">Flavoprotein</keyword>
<dbReference type="EMBL" id="BEZZ01000212">
    <property type="protein sequence ID" value="GCC28565.1"/>
    <property type="molecule type" value="Genomic_DNA"/>
</dbReference>
<dbReference type="GO" id="GO:0046203">
    <property type="term" value="P:spermidine catabolic process"/>
    <property type="evidence" value="ECO:0007669"/>
    <property type="project" value="TreeGrafter"/>
</dbReference>
<sequence length="466" mass="52699">MPCYTSLSPCRRQPKGLVDIGAQWIHGPSKQNAVFHLASQYHLLDEEAMSEENQAVQIGGHPPDISTYYTSSGKKIGPEIMAPMKELYSTLIAQSMTFFQLKTEPVRSLGEFLKLEIARYAEGWQDDEETCNLKLAVLNAEFKMECCISGADSLDHVALQPYGEYMMLPGVDCVFPGGFASLTDAMRRSLPKDIISYKKPVKCIHWNRSFKAPNTPEYSHSVVVECEDGETIPADHVIVTVPLGFLKEHYKTFIHPPLPARKIDSIQKLGFGTNNKIFLEFEEPFWEPESQLIRLVWEDESPLLSKRLDLQKEWFRKILGFLILQPVERYGHVVLIVLAGEEANYMESLSDCEIKDCMTQIIRKFTGNPLIPAPKGIIRSRWYNDQYTRGSYSYTAVGSSGDDIDVIAEPLPFPSTQAQPLQILFAGEATHRTFYSTTHGALESGWREADRLINYYLSLTSVNANH</sequence>
<dbReference type="SUPFAM" id="SSF51905">
    <property type="entry name" value="FAD/NAD(P)-binding domain"/>
    <property type="match status" value="1"/>
</dbReference>
<comment type="caution">
    <text evidence="9">The sequence shown here is derived from an EMBL/GenBank/DDBJ whole genome shotgun (WGS) entry which is preliminary data.</text>
</comment>